<dbReference type="InterPro" id="IPR003594">
    <property type="entry name" value="HATPase_dom"/>
</dbReference>
<dbReference type="SMART" id="SM00387">
    <property type="entry name" value="HATPase_c"/>
    <property type="match status" value="1"/>
</dbReference>
<keyword evidence="4" id="KW-0808">Transferase</keyword>
<evidence type="ECO:0000256" key="2">
    <source>
        <dbReference type="ARBA" id="ARBA00012438"/>
    </source>
</evidence>
<evidence type="ECO:0000256" key="6">
    <source>
        <dbReference type="ARBA" id="ARBA00022777"/>
    </source>
</evidence>
<organism evidence="11 12">
    <name type="scientific">Mesobacillus subterraneus</name>
    <dbReference type="NCBI Taxonomy" id="285983"/>
    <lineage>
        <taxon>Bacteria</taxon>
        <taxon>Bacillati</taxon>
        <taxon>Bacillota</taxon>
        <taxon>Bacilli</taxon>
        <taxon>Bacillales</taxon>
        <taxon>Bacillaceae</taxon>
        <taxon>Mesobacillus</taxon>
    </lineage>
</organism>
<dbReference type="InterPro" id="IPR036097">
    <property type="entry name" value="HisK_dim/P_sf"/>
</dbReference>
<dbReference type="InterPro" id="IPR004358">
    <property type="entry name" value="Sig_transdc_His_kin-like_C"/>
</dbReference>
<dbReference type="CDD" id="cd00082">
    <property type="entry name" value="HisKA"/>
    <property type="match status" value="1"/>
</dbReference>
<feature type="transmembrane region" description="Helical" evidence="9">
    <location>
        <begin position="109"/>
        <end position="127"/>
    </location>
</feature>
<keyword evidence="3" id="KW-0597">Phosphoprotein</keyword>
<keyword evidence="7" id="KW-0067">ATP-binding</keyword>
<keyword evidence="8" id="KW-0902">Two-component regulatory system</keyword>
<dbReference type="PATRIC" id="fig|285983.3.peg.3795"/>
<evidence type="ECO:0000259" key="10">
    <source>
        <dbReference type="PROSITE" id="PS50109"/>
    </source>
</evidence>
<feature type="transmembrane region" description="Helical" evidence="9">
    <location>
        <begin position="55"/>
        <end position="73"/>
    </location>
</feature>
<keyword evidence="6" id="KW-0418">Kinase</keyword>
<gene>
    <name evidence="11" type="ORF">UB32_06205</name>
</gene>
<dbReference type="Pfam" id="PF02518">
    <property type="entry name" value="HATPase_c"/>
    <property type="match status" value="1"/>
</dbReference>
<dbReference type="SUPFAM" id="SSF47384">
    <property type="entry name" value="Homodimeric domain of signal transducing histidine kinase"/>
    <property type="match status" value="1"/>
</dbReference>
<evidence type="ECO:0000313" key="12">
    <source>
        <dbReference type="Proteomes" id="UP000032512"/>
    </source>
</evidence>
<comment type="caution">
    <text evidence="11">The sequence shown here is derived from an EMBL/GenBank/DDBJ whole genome shotgun (WGS) entry which is preliminary data.</text>
</comment>
<keyword evidence="5" id="KW-0547">Nucleotide-binding</keyword>
<dbReference type="Gene3D" id="3.30.565.10">
    <property type="entry name" value="Histidine kinase-like ATPase, C-terminal domain"/>
    <property type="match status" value="1"/>
</dbReference>
<dbReference type="PANTHER" id="PTHR43065">
    <property type="entry name" value="SENSOR HISTIDINE KINASE"/>
    <property type="match status" value="1"/>
</dbReference>
<dbReference type="SMART" id="SM00388">
    <property type="entry name" value="HisKA"/>
    <property type="match status" value="1"/>
</dbReference>
<dbReference type="Pfam" id="PF00512">
    <property type="entry name" value="HisKA"/>
    <property type="match status" value="1"/>
</dbReference>
<dbReference type="InterPro" id="IPR003661">
    <property type="entry name" value="HisK_dim/P_dom"/>
</dbReference>
<evidence type="ECO:0000313" key="11">
    <source>
        <dbReference type="EMBL" id="KIY22847.1"/>
    </source>
</evidence>
<dbReference type="AlphaFoldDB" id="A0A0D6ZBH7"/>
<dbReference type="InterPro" id="IPR005467">
    <property type="entry name" value="His_kinase_dom"/>
</dbReference>
<proteinExistence type="predicted"/>
<sequence>MNPFKKNSALVYEEVKAVKFFLWTFYIILFAYDLAYYFVVPYYNDLRTGFPEGSMGFVMHFLLLFLLPIAVYLIKTNSPEKIKYIYMFSFMFLDITNNAMIFYGNDKEFTGGHILEIYFILFSPIFVDKRFFKVTTIGFTMKYLLDGILFHSNNVLFPIALILFISAITWVLLSRFQSYLAAITSIHDDLRQKEKLAVIGQMATAIAHEIKNPLSSLKGFTQLQQEKDKEDDQYYSIMLSEIDRINAIVTNLLILGRPNSGVKSVKNQREIIEYVLLMIEPHADRLNVKIKLDLTDNPMLMCDENQLKQVFINLVQNAIESMPEGGIVNITSQVDKDFTTIYIKDKGCGIEPDKLQKLGEPFYTTKENGNGLGLMVTRKIIEEHNGQFFIKSELNKGTTVEVKLPVIHK</sequence>
<evidence type="ECO:0000256" key="5">
    <source>
        <dbReference type="ARBA" id="ARBA00022741"/>
    </source>
</evidence>
<dbReference type="EC" id="2.7.13.3" evidence="2"/>
<dbReference type="PANTHER" id="PTHR43065:SF34">
    <property type="entry name" value="SPORULATION KINASE A"/>
    <property type="match status" value="1"/>
</dbReference>
<protein>
    <recommendedName>
        <fullName evidence="2">histidine kinase</fullName>
        <ecNumber evidence="2">2.7.13.3</ecNumber>
    </recommendedName>
</protein>
<dbReference type="Pfam" id="PF20971">
    <property type="entry name" value="MASE12"/>
    <property type="match status" value="1"/>
</dbReference>
<accession>A0A0D6ZBH7</accession>
<name>A0A0D6ZBH7_9BACI</name>
<evidence type="ECO:0000256" key="7">
    <source>
        <dbReference type="ARBA" id="ARBA00022840"/>
    </source>
</evidence>
<dbReference type="RefSeq" id="WP_044392123.1">
    <property type="nucleotide sequence ID" value="NZ_JXIQ01000035.1"/>
</dbReference>
<dbReference type="SUPFAM" id="SSF55874">
    <property type="entry name" value="ATPase domain of HSP90 chaperone/DNA topoisomerase II/histidine kinase"/>
    <property type="match status" value="1"/>
</dbReference>
<dbReference type="Gene3D" id="1.10.287.130">
    <property type="match status" value="1"/>
</dbReference>
<feature type="transmembrane region" description="Helical" evidence="9">
    <location>
        <begin position="20"/>
        <end position="43"/>
    </location>
</feature>
<feature type="domain" description="Histidine kinase" evidence="10">
    <location>
        <begin position="205"/>
        <end position="408"/>
    </location>
</feature>
<dbReference type="Proteomes" id="UP000032512">
    <property type="component" value="Unassembled WGS sequence"/>
</dbReference>
<evidence type="ECO:0000256" key="4">
    <source>
        <dbReference type="ARBA" id="ARBA00022679"/>
    </source>
</evidence>
<evidence type="ECO:0000256" key="8">
    <source>
        <dbReference type="ARBA" id="ARBA00023012"/>
    </source>
</evidence>
<dbReference type="InterPro" id="IPR048436">
    <property type="entry name" value="MASE12"/>
</dbReference>
<evidence type="ECO:0000256" key="9">
    <source>
        <dbReference type="SAM" id="Phobius"/>
    </source>
</evidence>
<keyword evidence="9" id="KW-0472">Membrane</keyword>
<dbReference type="PROSITE" id="PS50109">
    <property type="entry name" value="HIS_KIN"/>
    <property type="match status" value="1"/>
</dbReference>
<keyword evidence="12" id="KW-1185">Reference proteome</keyword>
<dbReference type="OrthoDB" id="9815750at2"/>
<dbReference type="GO" id="GO:0000155">
    <property type="term" value="F:phosphorelay sensor kinase activity"/>
    <property type="evidence" value="ECO:0007669"/>
    <property type="project" value="InterPro"/>
</dbReference>
<evidence type="ECO:0000256" key="3">
    <source>
        <dbReference type="ARBA" id="ARBA00022553"/>
    </source>
</evidence>
<keyword evidence="9" id="KW-0812">Transmembrane</keyword>
<feature type="transmembrane region" description="Helical" evidence="9">
    <location>
        <begin position="85"/>
        <end position="103"/>
    </location>
</feature>
<reference evidence="11 12" key="1">
    <citation type="submission" date="2015-01" db="EMBL/GenBank/DDBJ databases">
        <title>Draft genome sequences of the supercritical CO2 tolerant bacteria Bacillus subterraneus MITOT1 and Bacillus cereus MIT0214.</title>
        <authorList>
            <person name="Peet K.C."/>
            <person name="Thompson J.R."/>
        </authorList>
    </citation>
    <scope>NUCLEOTIDE SEQUENCE [LARGE SCALE GENOMIC DNA]</scope>
    <source>
        <strain evidence="11 12">MITOT1</strain>
    </source>
</reference>
<evidence type="ECO:0000256" key="1">
    <source>
        <dbReference type="ARBA" id="ARBA00000085"/>
    </source>
</evidence>
<dbReference type="PRINTS" id="PR00344">
    <property type="entry name" value="BCTRLSENSOR"/>
</dbReference>
<dbReference type="EMBL" id="JXIQ01000035">
    <property type="protein sequence ID" value="KIY22847.1"/>
    <property type="molecule type" value="Genomic_DNA"/>
</dbReference>
<keyword evidence="9" id="KW-1133">Transmembrane helix</keyword>
<feature type="transmembrane region" description="Helical" evidence="9">
    <location>
        <begin position="148"/>
        <end position="173"/>
    </location>
</feature>
<dbReference type="InterPro" id="IPR036890">
    <property type="entry name" value="HATPase_C_sf"/>
</dbReference>
<comment type="catalytic activity">
    <reaction evidence="1">
        <text>ATP + protein L-histidine = ADP + protein N-phospho-L-histidine.</text>
        <dbReference type="EC" id="2.7.13.3"/>
    </reaction>
</comment>
<dbReference type="GO" id="GO:0005524">
    <property type="term" value="F:ATP binding"/>
    <property type="evidence" value="ECO:0007669"/>
    <property type="project" value="UniProtKB-KW"/>
</dbReference>